<protein>
    <submittedName>
        <fullName evidence="7">Uncharacterized protein</fullName>
    </submittedName>
</protein>
<gene>
    <name evidence="7" type="ORF">PAPYR_12889</name>
</gene>
<evidence type="ECO:0000256" key="4">
    <source>
        <dbReference type="ARBA" id="ARBA00022737"/>
    </source>
</evidence>
<evidence type="ECO:0000313" key="8">
    <source>
        <dbReference type="Proteomes" id="UP001141327"/>
    </source>
</evidence>
<keyword evidence="6" id="KW-0539">Nucleus</keyword>
<dbReference type="EMBL" id="JAPMOS010000377">
    <property type="protein sequence ID" value="KAJ4452829.1"/>
    <property type="molecule type" value="Genomic_DNA"/>
</dbReference>
<dbReference type="SUPFAM" id="SSF48452">
    <property type="entry name" value="TPR-like"/>
    <property type="match status" value="1"/>
</dbReference>
<dbReference type="InterPro" id="IPR003107">
    <property type="entry name" value="HAT"/>
</dbReference>
<dbReference type="InterPro" id="IPR011990">
    <property type="entry name" value="TPR-like_helical_dom_sf"/>
</dbReference>
<evidence type="ECO:0000256" key="6">
    <source>
        <dbReference type="ARBA" id="ARBA00023242"/>
    </source>
</evidence>
<evidence type="ECO:0000256" key="2">
    <source>
        <dbReference type="ARBA" id="ARBA00022552"/>
    </source>
</evidence>
<dbReference type="InterPro" id="IPR059164">
    <property type="entry name" value="HAT_PRP39_C"/>
</dbReference>
<dbReference type="InterPro" id="IPR045209">
    <property type="entry name" value="Rrp5"/>
</dbReference>
<proteinExistence type="predicted"/>
<dbReference type="SMART" id="SM00386">
    <property type="entry name" value="HAT"/>
    <property type="match status" value="2"/>
</dbReference>
<name>A0ABQ8U154_9EUKA</name>
<dbReference type="Pfam" id="PF23241">
    <property type="entry name" value="HAT_PRP39_C"/>
    <property type="match status" value="1"/>
</dbReference>
<reference evidence="7" key="1">
    <citation type="journal article" date="2022" name="bioRxiv">
        <title>Genomics of Preaxostyla Flagellates Illuminates Evolutionary Transitions and the Path Towards Mitochondrial Loss.</title>
        <authorList>
            <person name="Novak L.V.F."/>
            <person name="Treitli S.C."/>
            <person name="Pyrih J."/>
            <person name="Halakuc P."/>
            <person name="Pipaliya S.V."/>
            <person name="Vacek V."/>
            <person name="Brzon O."/>
            <person name="Soukal P."/>
            <person name="Eme L."/>
            <person name="Dacks J.B."/>
            <person name="Karnkowska A."/>
            <person name="Elias M."/>
            <person name="Hampl V."/>
        </authorList>
    </citation>
    <scope>NUCLEOTIDE SEQUENCE</scope>
    <source>
        <strain evidence="7">RCP-MX</strain>
    </source>
</reference>
<dbReference type="PANTHER" id="PTHR23270">
    <property type="entry name" value="PROGRAMMED CELL DEATH PROTEIN 11 PRE-RRNA PROCESSING PROTEIN RRP5"/>
    <property type="match status" value="1"/>
</dbReference>
<comment type="caution">
    <text evidence="7">The sequence shown here is derived from an EMBL/GenBank/DDBJ whole genome shotgun (WGS) entry which is preliminary data.</text>
</comment>
<keyword evidence="8" id="KW-1185">Reference proteome</keyword>
<evidence type="ECO:0000256" key="1">
    <source>
        <dbReference type="ARBA" id="ARBA00004123"/>
    </source>
</evidence>
<keyword evidence="3" id="KW-0507">mRNA processing</keyword>
<keyword evidence="4" id="KW-0677">Repeat</keyword>
<evidence type="ECO:0000256" key="3">
    <source>
        <dbReference type="ARBA" id="ARBA00022664"/>
    </source>
</evidence>
<dbReference type="Gene3D" id="1.25.40.10">
    <property type="entry name" value="Tetratricopeptide repeat domain"/>
    <property type="match status" value="1"/>
</dbReference>
<dbReference type="Proteomes" id="UP001141327">
    <property type="component" value="Unassembled WGS sequence"/>
</dbReference>
<evidence type="ECO:0000256" key="5">
    <source>
        <dbReference type="ARBA" id="ARBA00023187"/>
    </source>
</evidence>
<dbReference type="PANTHER" id="PTHR23270:SF10">
    <property type="entry name" value="PROTEIN RRP5 HOMOLOG"/>
    <property type="match status" value="1"/>
</dbReference>
<evidence type="ECO:0000313" key="7">
    <source>
        <dbReference type="EMBL" id="KAJ4452829.1"/>
    </source>
</evidence>
<sequence length="132" mass="15585">MFHTQSTPVPALLHLLPPREDDFPLRYGPVRACRARAGRLTFERLLQSMPKRTDLWAIYLDMEERHGTQESIRALYERVIALSMNMHKMRFFFNRYRQYEASHGTPDRVRHVEERAQQYVATHTKDGAAPTE</sequence>
<accession>A0ABQ8U154</accession>
<keyword evidence="2" id="KW-0698">rRNA processing</keyword>
<organism evidence="7 8">
    <name type="scientific">Paratrimastix pyriformis</name>
    <dbReference type="NCBI Taxonomy" id="342808"/>
    <lineage>
        <taxon>Eukaryota</taxon>
        <taxon>Metamonada</taxon>
        <taxon>Preaxostyla</taxon>
        <taxon>Paratrimastigidae</taxon>
        <taxon>Paratrimastix</taxon>
    </lineage>
</organism>
<comment type="subcellular location">
    <subcellularLocation>
        <location evidence="1">Nucleus</location>
    </subcellularLocation>
</comment>
<keyword evidence="5" id="KW-0508">mRNA splicing</keyword>